<evidence type="ECO:0000313" key="4">
    <source>
        <dbReference type="Proteomes" id="UP000663865"/>
    </source>
</evidence>
<dbReference type="AlphaFoldDB" id="A0A818PPE0"/>
<comment type="caution">
    <text evidence="2">The sequence shown here is derived from an EMBL/GenBank/DDBJ whole genome shotgun (WGS) entry which is preliminary data.</text>
</comment>
<name>A0A818PPE0_9BILA</name>
<dbReference type="EMBL" id="CAJOBS010000439">
    <property type="protein sequence ID" value="CAF4577042.1"/>
    <property type="molecule type" value="Genomic_DNA"/>
</dbReference>
<feature type="transmembrane region" description="Helical" evidence="1">
    <location>
        <begin position="19"/>
        <end position="41"/>
    </location>
</feature>
<evidence type="ECO:0000313" key="2">
    <source>
        <dbReference type="EMBL" id="CAF3622048.1"/>
    </source>
</evidence>
<dbReference type="Proteomes" id="UP000663865">
    <property type="component" value="Unassembled WGS sequence"/>
</dbReference>
<keyword evidence="1" id="KW-0812">Transmembrane</keyword>
<organism evidence="2 4">
    <name type="scientific">Rotaria socialis</name>
    <dbReference type="NCBI Taxonomy" id="392032"/>
    <lineage>
        <taxon>Eukaryota</taxon>
        <taxon>Metazoa</taxon>
        <taxon>Spiralia</taxon>
        <taxon>Gnathifera</taxon>
        <taxon>Rotifera</taxon>
        <taxon>Eurotatoria</taxon>
        <taxon>Bdelloidea</taxon>
        <taxon>Philodinida</taxon>
        <taxon>Philodinidae</taxon>
        <taxon>Rotaria</taxon>
    </lineage>
</organism>
<dbReference type="EMBL" id="CAJNYV010003923">
    <property type="protein sequence ID" value="CAF3622048.1"/>
    <property type="molecule type" value="Genomic_DNA"/>
</dbReference>
<gene>
    <name evidence="2" type="ORF">KIK155_LOCUS21972</name>
    <name evidence="3" type="ORF">TOA249_LOCUS9010</name>
</gene>
<evidence type="ECO:0000256" key="1">
    <source>
        <dbReference type="SAM" id="Phobius"/>
    </source>
</evidence>
<evidence type="ECO:0000313" key="3">
    <source>
        <dbReference type="EMBL" id="CAF4577042.1"/>
    </source>
</evidence>
<reference evidence="2" key="1">
    <citation type="submission" date="2021-02" db="EMBL/GenBank/DDBJ databases">
        <authorList>
            <person name="Nowell W R."/>
        </authorList>
    </citation>
    <scope>NUCLEOTIDE SEQUENCE</scope>
</reference>
<keyword evidence="1" id="KW-0472">Membrane</keyword>
<sequence>MPTQLFFANGTSYYTFKGLVLGCFLLETILGSSLSCFYSMVCIKEFRKVIDLYWPEDLEKWSNQTGFPVVLDASATRFSINDMIETIAYNMFIESWASNVSYENLFQTCAAKQCIIHIITESIRVNCSQHS</sequence>
<accession>A0A818PPE0</accession>
<keyword evidence="1" id="KW-1133">Transmembrane helix</keyword>
<dbReference type="Proteomes" id="UP000663838">
    <property type="component" value="Unassembled WGS sequence"/>
</dbReference>
<protein>
    <submittedName>
        <fullName evidence="2">Uncharacterized protein</fullName>
    </submittedName>
</protein>
<proteinExistence type="predicted"/>